<protein>
    <submittedName>
        <fullName evidence="2">Uncharacterized protein</fullName>
    </submittedName>
</protein>
<name>A0A0C3AH86_PILCF</name>
<dbReference type="AlphaFoldDB" id="A0A0C3AH86"/>
<organism evidence="2 3">
    <name type="scientific">Piloderma croceum (strain F 1598)</name>
    <dbReference type="NCBI Taxonomy" id="765440"/>
    <lineage>
        <taxon>Eukaryota</taxon>
        <taxon>Fungi</taxon>
        <taxon>Dikarya</taxon>
        <taxon>Basidiomycota</taxon>
        <taxon>Agaricomycotina</taxon>
        <taxon>Agaricomycetes</taxon>
        <taxon>Agaricomycetidae</taxon>
        <taxon>Atheliales</taxon>
        <taxon>Atheliaceae</taxon>
        <taxon>Piloderma</taxon>
    </lineage>
</organism>
<dbReference type="HOGENOM" id="CLU_1098851_0_0_1"/>
<keyword evidence="3" id="KW-1185">Reference proteome</keyword>
<evidence type="ECO:0000313" key="2">
    <source>
        <dbReference type="EMBL" id="KIM73153.1"/>
    </source>
</evidence>
<dbReference type="EMBL" id="KN833091">
    <property type="protein sequence ID" value="KIM73153.1"/>
    <property type="molecule type" value="Genomic_DNA"/>
</dbReference>
<dbReference type="STRING" id="765440.A0A0C3AH86"/>
<reference evidence="3" key="2">
    <citation type="submission" date="2015-01" db="EMBL/GenBank/DDBJ databases">
        <title>Evolutionary Origins and Diversification of the Mycorrhizal Mutualists.</title>
        <authorList>
            <consortium name="DOE Joint Genome Institute"/>
            <consortium name="Mycorrhizal Genomics Consortium"/>
            <person name="Kohler A."/>
            <person name="Kuo A."/>
            <person name="Nagy L.G."/>
            <person name="Floudas D."/>
            <person name="Copeland A."/>
            <person name="Barry K.W."/>
            <person name="Cichocki N."/>
            <person name="Veneault-Fourrey C."/>
            <person name="LaButti K."/>
            <person name="Lindquist E.A."/>
            <person name="Lipzen A."/>
            <person name="Lundell T."/>
            <person name="Morin E."/>
            <person name="Murat C."/>
            <person name="Riley R."/>
            <person name="Ohm R."/>
            <person name="Sun H."/>
            <person name="Tunlid A."/>
            <person name="Henrissat B."/>
            <person name="Grigoriev I.V."/>
            <person name="Hibbett D.S."/>
            <person name="Martin F."/>
        </authorList>
    </citation>
    <scope>NUCLEOTIDE SEQUENCE [LARGE SCALE GENOMIC DNA]</scope>
    <source>
        <strain evidence="3">F 1598</strain>
    </source>
</reference>
<dbReference type="Proteomes" id="UP000054166">
    <property type="component" value="Unassembled WGS sequence"/>
</dbReference>
<reference evidence="2 3" key="1">
    <citation type="submission" date="2014-04" db="EMBL/GenBank/DDBJ databases">
        <authorList>
            <consortium name="DOE Joint Genome Institute"/>
            <person name="Kuo A."/>
            <person name="Tarkka M."/>
            <person name="Buscot F."/>
            <person name="Kohler A."/>
            <person name="Nagy L.G."/>
            <person name="Floudas D."/>
            <person name="Copeland A."/>
            <person name="Barry K.W."/>
            <person name="Cichocki N."/>
            <person name="Veneault-Fourrey C."/>
            <person name="LaButti K."/>
            <person name="Lindquist E.A."/>
            <person name="Lipzen A."/>
            <person name="Lundell T."/>
            <person name="Morin E."/>
            <person name="Murat C."/>
            <person name="Sun H."/>
            <person name="Tunlid A."/>
            <person name="Henrissat B."/>
            <person name="Grigoriev I.V."/>
            <person name="Hibbett D.S."/>
            <person name="Martin F."/>
            <person name="Nordberg H.P."/>
            <person name="Cantor M.N."/>
            <person name="Hua S.X."/>
        </authorList>
    </citation>
    <scope>NUCLEOTIDE SEQUENCE [LARGE SCALE GENOMIC DNA]</scope>
    <source>
        <strain evidence="2 3">F 1598</strain>
    </source>
</reference>
<dbReference type="OrthoDB" id="10497672at2759"/>
<evidence type="ECO:0000256" key="1">
    <source>
        <dbReference type="SAM" id="Coils"/>
    </source>
</evidence>
<gene>
    <name evidence="2" type="ORF">PILCRDRAFT_15469</name>
</gene>
<sequence>MGDAVSAISQDLKKHIDTFALRGDGLTIDAETVVMPGIAEYNPTDTITGLVKNAINQMIADRSIDRNAPPWPPSTTEDDKLSQILEHIKNLDRNIAQLDRKVNVQDGVIARLKDENSALKADNAAFKDDNAALKQTVALRKLRRRILLNQARKKILSQWAPHNPRTTWTELCDAMNESDLRHFTSSRSVFARALLDDAFIMVYNGRGTVRQDGNEVAHEANKDLVRDAVVHADPGDLKALKNIYGCVFDEDLQ</sequence>
<proteinExistence type="predicted"/>
<feature type="coiled-coil region" evidence="1">
    <location>
        <begin position="81"/>
        <end position="129"/>
    </location>
</feature>
<keyword evidence="1" id="KW-0175">Coiled coil</keyword>
<dbReference type="InParanoid" id="A0A0C3AH86"/>
<evidence type="ECO:0000313" key="3">
    <source>
        <dbReference type="Proteomes" id="UP000054166"/>
    </source>
</evidence>
<accession>A0A0C3AH86</accession>